<dbReference type="SUPFAM" id="SSF52540">
    <property type="entry name" value="P-loop containing nucleoside triphosphate hydrolases"/>
    <property type="match status" value="1"/>
</dbReference>
<evidence type="ECO:0000313" key="8">
    <source>
        <dbReference type="Proteomes" id="UP000180175"/>
    </source>
</evidence>
<dbReference type="Pfam" id="PF01955">
    <property type="entry name" value="CbiZ"/>
    <property type="match status" value="1"/>
</dbReference>
<keyword evidence="1" id="KW-0813">Transport</keyword>
<dbReference type="EMBL" id="CP063356">
    <property type="protein sequence ID" value="QOY35915.1"/>
    <property type="molecule type" value="Genomic_DNA"/>
</dbReference>
<evidence type="ECO:0000313" key="7">
    <source>
        <dbReference type="EMBL" id="QOY35915.1"/>
    </source>
</evidence>
<evidence type="ECO:0000256" key="3">
    <source>
        <dbReference type="ARBA" id="ARBA00022840"/>
    </source>
</evidence>
<dbReference type="Pfam" id="PF00005">
    <property type="entry name" value="ABC_tran"/>
    <property type="match status" value="1"/>
</dbReference>
<dbReference type="OrthoDB" id="9787851at2"/>
<dbReference type="AlphaFoldDB" id="A0A1S2M421"/>
<dbReference type="Proteomes" id="UP000180175">
    <property type="component" value="Chromosome"/>
</dbReference>
<dbReference type="PROSITE" id="PS50893">
    <property type="entry name" value="ABC_TRANSPORTER_2"/>
    <property type="match status" value="1"/>
</dbReference>
<keyword evidence="7" id="KW-0378">Hydrolase</keyword>
<accession>A0A1S2M421</accession>
<sequence length="490" mass="54426">MLLDVKHLTGGYDGVDIVKDISFSVGKGEVLGILGPNGSGKTTLLKLISGLLPANNGEVLLNERPLSSYSSKELAREIAVLSQNTETSFTYCVKDIVCLGRYPYQKGFFRGKDKQDELIVNEAMKQTQVLQFSEKYLHSLSGGEQQRVLLARALAQEPNLLLLDEPTNHLDISFQVSLLDSLREWTRKKSLTVIAILHDLNMASLYCDRILLLDTGRQIDLNKPSIVMEEGQLEQVYQTSLTRKEHPVVPKPLISLLPRNEANLNREILRNLTITESSETVIIQSPIQFKTLSSAVIGAGFSWESTFVNRHVDKNYNCDDPQAEFKTYLTARNIDPTETVGMMTAAKLEDASFVHKTEEDFSVFVMVTAGLSNAVDASRSYYHHEQESKVGTINTWVFIEGNLKEAAFVQAMMTATEAKVKAMHDEEVRDSITQTIATGTSTDSIMIAATQTGNDYPYAGTITSLGKTIGLAVYEATIEAIRRNKERLLC</sequence>
<keyword evidence="4" id="KW-1278">Translocase</keyword>
<evidence type="ECO:0000256" key="4">
    <source>
        <dbReference type="ARBA" id="ARBA00022967"/>
    </source>
</evidence>
<dbReference type="CDD" id="cd03214">
    <property type="entry name" value="ABC_Iron-Siderophores_B12_Hemin"/>
    <property type="match status" value="1"/>
</dbReference>
<reference evidence="7 8" key="3">
    <citation type="journal article" date="2019" name="Int. J. Syst. Evol. Microbiol.">
        <title>Anaerobacillus isosaccharinicus sp. nov., an alkaliphilic bacterium which degrades isosaccharinic acid.</title>
        <authorList>
            <person name="Bassil N.M."/>
            <person name="Lloyd J.R."/>
        </authorList>
    </citation>
    <scope>NUCLEOTIDE SEQUENCE [LARGE SCALE GENOMIC DNA]</scope>
    <source>
        <strain evidence="7 8">NB2006</strain>
    </source>
</reference>
<dbReference type="GO" id="GO:0016887">
    <property type="term" value="F:ATP hydrolysis activity"/>
    <property type="evidence" value="ECO:0007669"/>
    <property type="project" value="InterPro"/>
</dbReference>
<dbReference type="KEGG" id="aia:AWH56_025240"/>
<dbReference type="PROSITE" id="PS00211">
    <property type="entry name" value="ABC_TRANSPORTER_1"/>
    <property type="match status" value="1"/>
</dbReference>
<name>A0A1S2M421_9BACI</name>
<reference evidence="7 8" key="2">
    <citation type="journal article" date="2017" name="Genome Announc.">
        <title>Draft Genome Sequences of Four Alkaliphilic Bacteria Belonging to the Anaerobacillus Genus.</title>
        <authorList>
            <person name="Bassil N.M."/>
            <person name="Lloyd J.R."/>
        </authorList>
    </citation>
    <scope>NUCLEOTIDE SEQUENCE [LARGE SCALE GENOMIC DNA]</scope>
    <source>
        <strain evidence="7 8">NB2006</strain>
    </source>
</reference>
<evidence type="ECO:0000259" key="5">
    <source>
        <dbReference type="PROSITE" id="PS50893"/>
    </source>
</evidence>
<dbReference type="InterPro" id="IPR002808">
    <property type="entry name" value="AdoCbi_amidolase"/>
</dbReference>
<dbReference type="SMART" id="SM00382">
    <property type="entry name" value="AAA"/>
    <property type="match status" value="1"/>
</dbReference>
<dbReference type="InterPro" id="IPR003439">
    <property type="entry name" value="ABC_transporter-like_ATP-bd"/>
</dbReference>
<dbReference type="FunFam" id="3.40.50.300:FF:000134">
    <property type="entry name" value="Iron-enterobactin ABC transporter ATP-binding protein"/>
    <property type="match status" value="1"/>
</dbReference>
<dbReference type="GO" id="GO:0005524">
    <property type="term" value="F:ATP binding"/>
    <property type="evidence" value="ECO:0007669"/>
    <property type="project" value="UniProtKB-KW"/>
</dbReference>
<dbReference type="EMBL" id="LQXD01000079">
    <property type="protein sequence ID" value="OIJ19364.1"/>
    <property type="molecule type" value="Genomic_DNA"/>
</dbReference>
<gene>
    <name evidence="7" type="ORF">AWH56_025240</name>
    <name evidence="6" type="ORF">AWH56_09325</name>
</gene>
<dbReference type="PANTHER" id="PTHR42794:SF1">
    <property type="entry name" value="HEMIN IMPORT ATP-BINDING PROTEIN HMUV"/>
    <property type="match status" value="1"/>
</dbReference>
<dbReference type="RefSeq" id="WP_071316885.1">
    <property type="nucleotide sequence ID" value="NZ_CP063356.2"/>
</dbReference>
<keyword evidence="2" id="KW-0547">Nucleotide-binding</keyword>
<organism evidence="6 8">
    <name type="scientific">Anaerobacillus isosaccharinicus</name>
    <dbReference type="NCBI Taxonomy" id="1532552"/>
    <lineage>
        <taxon>Bacteria</taxon>
        <taxon>Bacillati</taxon>
        <taxon>Bacillota</taxon>
        <taxon>Bacilli</taxon>
        <taxon>Bacillales</taxon>
        <taxon>Bacillaceae</taxon>
        <taxon>Anaerobacillus</taxon>
    </lineage>
</organism>
<dbReference type="PANTHER" id="PTHR42794">
    <property type="entry name" value="HEMIN IMPORT ATP-BINDING PROTEIN HMUV"/>
    <property type="match status" value="1"/>
</dbReference>
<feature type="domain" description="ABC transporter" evidence="5">
    <location>
        <begin position="3"/>
        <end position="240"/>
    </location>
</feature>
<dbReference type="InterPro" id="IPR027417">
    <property type="entry name" value="P-loop_NTPase"/>
</dbReference>
<reference evidence="7" key="4">
    <citation type="submission" date="2020-10" db="EMBL/GenBank/DDBJ databases">
        <authorList>
            <person name="Bassil N.M."/>
            <person name="Lloyd J.R."/>
        </authorList>
    </citation>
    <scope>NUCLEOTIDE SEQUENCE</scope>
    <source>
        <strain evidence="7">NB2006</strain>
    </source>
</reference>
<proteinExistence type="predicted"/>
<keyword evidence="8" id="KW-1185">Reference proteome</keyword>
<reference evidence="6 8" key="1">
    <citation type="submission" date="2016-10" db="EMBL/GenBank/DDBJ databases">
        <title>Draft genome sequences of four alkaliphilic bacteria belonging to the Anaerobacillus genus.</title>
        <authorList>
            <person name="Bassil N.M."/>
            <person name="Lloyd J.R."/>
        </authorList>
    </citation>
    <scope>NUCLEOTIDE SEQUENCE [LARGE SCALE GENOMIC DNA]</scope>
    <source>
        <strain evidence="6 8">NB2006</strain>
    </source>
</reference>
<evidence type="ECO:0000256" key="1">
    <source>
        <dbReference type="ARBA" id="ARBA00022448"/>
    </source>
</evidence>
<dbReference type="Gene3D" id="3.40.50.300">
    <property type="entry name" value="P-loop containing nucleotide triphosphate hydrolases"/>
    <property type="match status" value="1"/>
</dbReference>
<keyword evidence="3 6" id="KW-0067">ATP-binding</keyword>
<dbReference type="InterPro" id="IPR003593">
    <property type="entry name" value="AAA+_ATPase"/>
</dbReference>
<evidence type="ECO:0000313" key="6">
    <source>
        <dbReference type="EMBL" id="OIJ19364.1"/>
    </source>
</evidence>
<protein>
    <submittedName>
        <fullName evidence="6">ABC transporter ATP-binding protein</fullName>
    </submittedName>
    <submittedName>
        <fullName evidence="7">Adenosylcobinamide amidohydrolase</fullName>
    </submittedName>
</protein>
<evidence type="ECO:0000256" key="2">
    <source>
        <dbReference type="ARBA" id="ARBA00022741"/>
    </source>
</evidence>
<dbReference type="InterPro" id="IPR017871">
    <property type="entry name" value="ABC_transporter-like_CS"/>
</dbReference>